<dbReference type="PROSITE" id="PS51077">
    <property type="entry name" value="HTH_ICLR"/>
    <property type="match status" value="1"/>
</dbReference>
<feature type="domain" description="HTH iclR-type" evidence="4">
    <location>
        <begin position="8"/>
        <end position="70"/>
    </location>
</feature>
<gene>
    <name evidence="6" type="ORF">GCM10009125_14910</name>
</gene>
<name>A0ABN0TPL9_9BURK</name>
<evidence type="ECO:0000256" key="2">
    <source>
        <dbReference type="ARBA" id="ARBA00023125"/>
    </source>
</evidence>
<dbReference type="PANTHER" id="PTHR30136:SF24">
    <property type="entry name" value="HTH-TYPE TRANSCRIPTIONAL REPRESSOR ALLR"/>
    <property type="match status" value="1"/>
</dbReference>
<accession>A0ABN0TPL9</accession>
<dbReference type="InterPro" id="IPR050707">
    <property type="entry name" value="HTH_MetabolicPath_Reg"/>
</dbReference>
<evidence type="ECO:0000259" key="4">
    <source>
        <dbReference type="PROSITE" id="PS51077"/>
    </source>
</evidence>
<protein>
    <submittedName>
        <fullName evidence="6">IclR family transcriptional regulator</fullName>
    </submittedName>
</protein>
<dbReference type="EMBL" id="BAAAFN010000011">
    <property type="protein sequence ID" value="GAA0226955.1"/>
    <property type="molecule type" value="Genomic_DNA"/>
</dbReference>
<evidence type="ECO:0000313" key="7">
    <source>
        <dbReference type="Proteomes" id="UP001501176"/>
    </source>
</evidence>
<dbReference type="Gene3D" id="1.10.10.10">
    <property type="entry name" value="Winged helix-like DNA-binding domain superfamily/Winged helix DNA-binding domain"/>
    <property type="match status" value="1"/>
</dbReference>
<dbReference type="InterPro" id="IPR036388">
    <property type="entry name" value="WH-like_DNA-bd_sf"/>
</dbReference>
<keyword evidence="1" id="KW-0805">Transcription regulation</keyword>
<evidence type="ECO:0000313" key="6">
    <source>
        <dbReference type="EMBL" id="GAA0226955.1"/>
    </source>
</evidence>
<evidence type="ECO:0000256" key="1">
    <source>
        <dbReference type="ARBA" id="ARBA00023015"/>
    </source>
</evidence>
<dbReference type="Pfam" id="PF01614">
    <property type="entry name" value="IclR_C"/>
    <property type="match status" value="1"/>
</dbReference>
<dbReference type="InterPro" id="IPR005471">
    <property type="entry name" value="Tscrpt_reg_IclR_N"/>
</dbReference>
<dbReference type="PROSITE" id="PS51078">
    <property type="entry name" value="ICLR_ED"/>
    <property type="match status" value="1"/>
</dbReference>
<dbReference type="InterPro" id="IPR029016">
    <property type="entry name" value="GAF-like_dom_sf"/>
</dbReference>
<organism evidence="6 7">
    <name type="scientific">Castellaniella daejeonensis</name>
    <dbReference type="NCBI Taxonomy" id="659013"/>
    <lineage>
        <taxon>Bacteria</taxon>
        <taxon>Pseudomonadati</taxon>
        <taxon>Pseudomonadota</taxon>
        <taxon>Betaproteobacteria</taxon>
        <taxon>Burkholderiales</taxon>
        <taxon>Alcaligenaceae</taxon>
        <taxon>Castellaniella</taxon>
    </lineage>
</organism>
<evidence type="ECO:0000259" key="5">
    <source>
        <dbReference type="PROSITE" id="PS51078"/>
    </source>
</evidence>
<dbReference type="Gene3D" id="3.30.450.40">
    <property type="match status" value="1"/>
</dbReference>
<keyword evidence="3" id="KW-0804">Transcription</keyword>
<comment type="caution">
    <text evidence="6">The sequence shown here is derived from an EMBL/GenBank/DDBJ whole genome shotgun (WGS) entry which is preliminary data.</text>
</comment>
<dbReference type="InterPro" id="IPR014757">
    <property type="entry name" value="Tscrpt_reg_IclR_C"/>
</dbReference>
<keyword evidence="2" id="KW-0238">DNA-binding</keyword>
<dbReference type="SUPFAM" id="SSF46785">
    <property type="entry name" value="Winged helix' DNA-binding domain"/>
    <property type="match status" value="1"/>
</dbReference>
<keyword evidence="7" id="KW-1185">Reference proteome</keyword>
<reference evidence="6 7" key="1">
    <citation type="journal article" date="2019" name="Int. J. Syst. Evol. Microbiol.">
        <title>The Global Catalogue of Microorganisms (GCM) 10K type strain sequencing project: providing services to taxonomists for standard genome sequencing and annotation.</title>
        <authorList>
            <consortium name="The Broad Institute Genomics Platform"/>
            <consortium name="The Broad Institute Genome Sequencing Center for Infectious Disease"/>
            <person name="Wu L."/>
            <person name="Ma J."/>
        </authorList>
    </citation>
    <scope>NUCLEOTIDE SEQUENCE [LARGE SCALE GENOMIC DNA]</scope>
    <source>
        <strain evidence="6 7">JCM 16240</strain>
    </source>
</reference>
<dbReference type="SMART" id="SM00346">
    <property type="entry name" value="HTH_ICLR"/>
    <property type="match status" value="1"/>
</dbReference>
<evidence type="ECO:0000256" key="3">
    <source>
        <dbReference type="ARBA" id="ARBA00023163"/>
    </source>
</evidence>
<dbReference type="PANTHER" id="PTHR30136">
    <property type="entry name" value="HELIX-TURN-HELIX TRANSCRIPTIONAL REGULATOR, ICLR FAMILY"/>
    <property type="match status" value="1"/>
</dbReference>
<feature type="domain" description="IclR-ED" evidence="5">
    <location>
        <begin position="71"/>
        <end position="254"/>
    </location>
</feature>
<proteinExistence type="predicted"/>
<dbReference type="Proteomes" id="UP001501176">
    <property type="component" value="Unassembled WGS sequence"/>
</dbReference>
<dbReference type="InterPro" id="IPR036390">
    <property type="entry name" value="WH_DNA-bd_sf"/>
</dbReference>
<dbReference type="Pfam" id="PF09339">
    <property type="entry name" value="HTH_IclR"/>
    <property type="match status" value="1"/>
</dbReference>
<sequence>MPTKLDGDTPAIRLFALLEVIAEKDQYFSLQSLVEELGLPKPTLHRMLQQLDSAGMIQRDGDGRHYSTGVRLRRIAENLLLNNTVHGARRNVLRTLVSEVGESCNITSCASSEVLYLDRVETPAPLRFYLHPGSRVPLHCSASGKLFLTQMTASQRKRLLVPGTLEKYTEKTITDPQALEAELRRASKDGYALDNEEFLPGLTCVAMLVPMPSGKSNLGIAIQAPTIRFQAERIKSCLPALRRAAQALADIEAGSYPERSPTRQRATS</sequence>
<dbReference type="SUPFAM" id="SSF55781">
    <property type="entry name" value="GAF domain-like"/>
    <property type="match status" value="1"/>
</dbReference>